<name>A0ABT1C1C3_9HYPH</name>
<sequence length="162" mass="17737">MGGDEAEAKTSDAAFAAMRAMHEGAPATIERLAAAIDRSARVVRMRADAERWVAAESEESATARLKRAVERVMREVEAIGTESGGQALDKSRIDAVWSMIRTLEKVDAFAREQAKEEQTGRDGELADILDRIDRRIIELARGYAAWLVETGAVTQRGVAHGR</sequence>
<comment type="caution">
    <text evidence="1">The sequence shown here is derived from an EMBL/GenBank/DDBJ whole genome shotgun (WGS) entry which is preliminary data.</text>
</comment>
<keyword evidence="2" id="KW-1185">Reference proteome</keyword>
<gene>
    <name evidence="1" type="ORF">NGM99_02345</name>
</gene>
<accession>A0ABT1C1C3</accession>
<evidence type="ECO:0000313" key="1">
    <source>
        <dbReference type="EMBL" id="MCO6048630.1"/>
    </source>
</evidence>
<evidence type="ECO:0000313" key="2">
    <source>
        <dbReference type="Proteomes" id="UP001205906"/>
    </source>
</evidence>
<proteinExistence type="predicted"/>
<organism evidence="1 2">
    <name type="scientific">Mesorhizobium liriopis</name>
    <dbReference type="NCBI Taxonomy" id="2953882"/>
    <lineage>
        <taxon>Bacteria</taxon>
        <taxon>Pseudomonadati</taxon>
        <taxon>Pseudomonadota</taxon>
        <taxon>Alphaproteobacteria</taxon>
        <taxon>Hyphomicrobiales</taxon>
        <taxon>Phyllobacteriaceae</taxon>
        <taxon>Mesorhizobium</taxon>
    </lineage>
</organism>
<dbReference type="EMBL" id="JAMXQS010000001">
    <property type="protein sequence ID" value="MCO6048630.1"/>
    <property type="molecule type" value="Genomic_DNA"/>
</dbReference>
<protein>
    <submittedName>
        <fullName evidence="1">Uncharacterized protein</fullName>
    </submittedName>
</protein>
<dbReference type="Proteomes" id="UP001205906">
    <property type="component" value="Unassembled WGS sequence"/>
</dbReference>
<reference evidence="1 2" key="1">
    <citation type="submission" date="2022-06" db="EMBL/GenBank/DDBJ databases">
        <title>Mesorhizobium sp. strain RP14 Genome sequencing and assembly.</title>
        <authorList>
            <person name="Kim I."/>
        </authorList>
    </citation>
    <scope>NUCLEOTIDE SEQUENCE [LARGE SCALE GENOMIC DNA]</scope>
    <source>
        <strain evidence="2">RP14(2022)</strain>
    </source>
</reference>
<dbReference type="RefSeq" id="WP_252815537.1">
    <property type="nucleotide sequence ID" value="NZ_JAMXQS010000001.1"/>
</dbReference>